<dbReference type="Proteomes" id="UP000054097">
    <property type="component" value="Unassembled WGS sequence"/>
</dbReference>
<proteinExistence type="predicted"/>
<accession>A0A0C3B252</accession>
<evidence type="ECO:0000256" key="1">
    <source>
        <dbReference type="SAM" id="MobiDB-lite"/>
    </source>
</evidence>
<evidence type="ECO:0000313" key="4">
    <source>
        <dbReference type="EMBL" id="KIM30915.1"/>
    </source>
</evidence>
<dbReference type="InterPro" id="IPR045340">
    <property type="entry name" value="DUF6533"/>
</dbReference>
<dbReference type="OrthoDB" id="3250959at2759"/>
<keyword evidence="2" id="KW-0472">Membrane</keyword>
<feature type="transmembrane region" description="Helical" evidence="2">
    <location>
        <begin position="135"/>
        <end position="154"/>
    </location>
</feature>
<keyword evidence="5" id="KW-1185">Reference proteome</keyword>
<organism evidence="4 5">
    <name type="scientific">Serendipita vermifera MAFF 305830</name>
    <dbReference type="NCBI Taxonomy" id="933852"/>
    <lineage>
        <taxon>Eukaryota</taxon>
        <taxon>Fungi</taxon>
        <taxon>Dikarya</taxon>
        <taxon>Basidiomycota</taxon>
        <taxon>Agaricomycotina</taxon>
        <taxon>Agaricomycetes</taxon>
        <taxon>Sebacinales</taxon>
        <taxon>Serendipitaceae</taxon>
        <taxon>Serendipita</taxon>
    </lineage>
</organism>
<sequence length="411" mass="46371">MQPGLWASSFVRRDLPAGVTLDQAIEWTRTHLEGQRLLLASIAFLAWDWVITFDAEQEFIWQKTPWSVTKVLFVVNRYFPIVHSIARFYSYTHEHDPQNSELGLVIPAYGSVITVAVVEIVLMLRLWAMYSRGKIIGFFLIFVFLAGFGTALAIRSVEPPDSFKLVHEAPFALTICKRSSPSELFFLYSIVLLVETMTFGLLLWKVWQLSAVGIAPILKTMLRHGTQYYLVVFLALFLQVLGTILQPLWQPLADALPVVAIASVACNRLVLSLRGMYGAPKQMTTIQDFHARSVTGNPTNNTRPIRLSVLRSPGSSNVFAQTLSFDDERTTFDRSDQVPTRDRSTAPSPIHEVDEGSHYSDHDDTDTRAYFTPTENDQGFDRDPFATRKSPSSPPPRERTDSSRGLLQIPF</sequence>
<feature type="region of interest" description="Disordered" evidence="1">
    <location>
        <begin position="329"/>
        <end position="411"/>
    </location>
</feature>
<feature type="domain" description="DUF6533" evidence="3">
    <location>
        <begin position="38"/>
        <end position="82"/>
    </location>
</feature>
<feature type="transmembrane region" description="Helical" evidence="2">
    <location>
        <begin position="106"/>
        <end position="128"/>
    </location>
</feature>
<evidence type="ECO:0000313" key="5">
    <source>
        <dbReference type="Proteomes" id="UP000054097"/>
    </source>
</evidence>
<dbReference type="HOGENOM" id="CLU_035509_4_0_1"/>
<keyword evidence="2" id="KW-0812">Transmembrane</keyword>
<evidence type="ECO:0000259" key="3">
    <source>
        <dbReference type="Pfam" id="PF20151"/>
    </source>
</evidence>
<reference evidence="5" key="2">
    <citation type="submission" date="2015-01" db="EMBL/GenBank/DDBJ databases">
        <title>Evolutionary Origins and Diversification of the Mycorrhizal Mutualists.</title>
        <authorList>
            <consortium name="DOE Joint Genome Institute"/>
            <consortium name="Mycorrhizal Genomics Consortium"/>
            <person name="Kohler A."/>
            <person name="Kuo A."/>
            <person name="Nagy L.G."/>
            <person name="Floudas D."/>
            <person name="Copeland A."/>
            <person name="Barry K.W."/>
            <person name="Cichocki N."/>
            <person name="Veneault-Fourrey C."/>
            <person name="LaButti K."/>
            <person name="Lindquist E.A."/>
            <person name="Lipzen A."/>
            <person name="Lundell T."/>
            <person name="Morin E."/>
            <person name="Murat C."/>
            <person name="Riley R."/>
            <person name="Ohm R."/>
            <person name="Sun H."/>
            <person name="Tunlid A."/>
            <person name="Henrissat B."/>
            <person name="Grigoriev I.V."/>
            <person name="Hibbett D.S."/>
            <person name="Martin F."/>
        </authorList>
    </citation>
    <scope>NUCLEOTIDE SEQUENCE [LARGE SCALE GENOMIC DNA]</scope>
    <source>
        <strain evidence="5">MAFF 305830</strain>
    </source>
</reference>
<feature type="transmembrane region" description="Helical" evidence="2">
    <location>
        <begin position="255"/>
        <end position="273"/>
    </location>
</feature>
<dbReference type="EMBL" id="KN824283">
    <property type="protein sequence ID" value="KIM30915.1"/>
    <property type="molecule type" value="Genomic_DNA"/>
</dbReference>
<dbReference type="AlphaFoldDB" id="A0A0C3B252"/>
<feature type="transmembrane region" description="Helical" evidence="2">
    <location>
        <begin position="185"/>
        <end position="207"/>
    </location>
</feature>
<feature type="compositionally biased region" description="Basic and acidic residues" evidence="1">
    <location>
        <begin position="329"/>
        <end position="344"/>
    </location>
</feature>
<feature type="compositionally biased region" description="Basic and acidic residues" evidence="1">
    <location>
        <begin position="351"/>
        <end position="367"/>
    </location>
</feature>
<keyword evidence="2" id="KW-1133">Transmembrane helix</keyword>
<name>A0A0C3B252_SERVB</name>
<evidence type="ECO:0000256" key="2">
    <source>
        <dbReference type="SAM" id="Phobius"/>
    </source>
</evidence>
<reference evidence="4 5" key="1">
    <citation type="submission" date="2014-04" db="EMBL/GenBank/DDBJ databases">
        <authorList>
            <consortium name="DOE Joint Genome Institute"/>
            <person name="Kuo A."/>
            <person name="Zuccaro A."/>
            <person name="Kohler A."/>
            <person name="Nagy L.G."/>
            <person name="Floudas D."/>
            <person name="Copeland A."/>
            <person name="Barry K.W."/>
            <person name="Cichocki N."/>
            <person name="Veneault-Fourrey C."/>
            <person name="LaButti K."/>
            <person name="Lindquist E.A."/>
            <person name="Lipzen A."/>
            <person name="Lundell T."/>
            <person name="Morin E."/>
            <person name="Murat C."/>
            <person name="Sun H."/>
            <person name="Tunlid A."/>
            <person name="Henrissat B."/>
            <person name="Grigoriev I.V."/>
            <person name="Hibbett D.S."/>
            <person name="Martin F."/>
            <person name="Nordberg H.P."/>
            <person name="Cantor M.N."/>
            <person name="Hua S.X."/>
        </authorList>
    </citation>
    <scope>NUCLEOTIDE SEQUENCE [LARGE SCALE GENOMIC DNA]</scope>
    <source>
        <strain evidence="4 5">MAFF 305830</strain>
    </source>
</reference>
<feature type="transmembrane region" description="Helical" evidence="2">
    <location>
        <begin position="228"/>
        <end position="249"/>
    </location>
</feature>
<dbReference type="Pfam" id="PF20151">
    <property type="entry name" value="DUF6533"/>
    <property type="match status" value="1"/>
</dbReference>
<protein>
    <recommendedName>
        <fullName evidence="3">DUF6533 domain-containing protein</fullName>
    </recommendedName>
</protein>
<gene>
    <name evidence="4" type="ORF">M408DRAFT_21731</name>
</gene>